<evidence type="ECO:0000256" key="2">
    <source>
        <dbReference type="ARBA" id="ARBA00023239"/>
    </source>
</evidence>
<sequence>MSSKSFERIRLDYDGDVAILTLNRPEKLNALDSKTRMELKQALDEVEQKARVLIITGSGKAFAAGADINELLQRTSLDSMEAAKLGSELFNRIEELDIPVIAAINGYALGGGCELAMACDIRIASRRAKFGQPEINLALIPGAGGTQRLPRLVGIGMAKKLILTGEIIDAETALRIGLVEEVVEEDRLMDRAAEIAEKIAEKSPVAVKFAKKAINSARSMSLPDGLKYELTLFSMLFSTHDAREGMRAFLEKRKPEFRGN</sequence>
<keyword evidence="5" id="KW-1185">Reference proteome</keyword>
<keyword evidence="2" id="KW-0456">Lyase</keyword>
<organism evidence="4 5">
    <name type="scientific">Geoglobus acetivorans</name>
    <dbReference type="NCBI Taxonomy" id="565033"/>
    <lineage>
        <taxon>Archaea</taxon>
        <taxon>Methanobacteriati</taxon>
        <taxon>Methanobacteriota</taxon>
        <taxon>Archaeoglobi</taxon>
        <taxon>Archaeoglobales</taxon>
        <taxon>Archaeoglobaceae</taxon>
        <taxon>Geoglobus</taxon>
    </lineage>
</organism>
<reference evidence="4 5" key="1">
    <citation type="submission" date="2021-11" db="EMBL/GenBank/DDBJ databases">
        <title>Whole genome of Geoglobus acetivorans.</title>
        <authorList>
            <person name="Liu D."/>
        </authorList>
    </citation>
    <scope>NUCLEOTIDE SEQUENCE [LARGE SCALE GENOMIC DNA]</scope>
    <source>
        <strain evidence="4 5">SBH6</strain>
    </source>
</reference>
<dbReference type="Gene3D" id="1.10.12.10">
    <property type="entry name" value="Lyase 2-enoyl-coa Hydratase, Chain A, domain 2"/>
    <property type="match status" value="1"/>
</dbReference>
<dbReference type="InterPro" id="IPR001753">
    <property type="entry name" value="Enoyl-CoA_hydra/iso"/>
</dbReference>
<protein>
    <submittedName>
        <fullName evidence="4">Enoyl-CoA hydratase-related protein</fullName>
    </submittedName>
</protein>
<dbReference type="SUPFAM" id="SSF52096">
    <property type="entry name" value="ClpP/crotonase"/>
    <property type="match status" value="1"/>
</dbReference>
<evidence type="ECO:0000256" key="1">
    <source>
        <dbReference type="ARBA" id="ARBA00005254"/>
    </source>
</evidence>
<dbReference type="PROSITE" id="PS00166">
    <property type="entry name" value="ENOYL_COA_HYDRATASE"/>
    <property type="match status" value="1"/>
</dbReference>
<evidence type="ECO:0000256" key="3">
    <source>
        <dbReference type="RuleBase" id="RU003707"/>
    </source>
</evidence>
<dbReference type="EMBL" id="CP087714">
    <property type="protein sequence ID" value="XAT63614.1"/>
    <property type="molecule type" value="Genomic_DNA"/>
</dbReference>
<dbReference type="Gene3D" id="3.90.226.10">
    <property type="entry name" value="2-enoyl-CoA Hydratase, Chain A, domain 1"/>
    <property type="match status" value="1"/>
</dbReference>
<dbReference type="Proteomes" id="UP001492541">
    <property type="component" value="Chromosome"/>
</dbReference>
<comment type="similarity">
    <text evidence="1 3">Belongs to the enoyl-CoA hydratase/isomerase family.</text>
</comment>
<accession>A0ABZ3H392</accession>
<dbReference type="GeneID" id="90450070"/>
<dbReference type="CDD" id="cd06558">
    <property type="entry name" value="crotonase-like"/>
    <property type="match status" value="1"/>
</dbReference>
<dbReference type="InterPro" id="IPR029045">
    <property type="entry name" value="ClpP/crotonase-like_dom_sf"/>
</dbReference>
<dbReference type="InterPro" id="IPR014748">
    <property type="entry name" value="Enoyl-CoA_hydra_C"/>
</dbReference>
<evidence type="ECO:0000313" key="4">
    <source>
        <dbReference type="EMBL" id="XAT63614.1"/>
    </source>
</evidence>
<dbReference type="Pfam" id="PF00378">
    <property type="entry name" value="ECH_1"/>
    <property type="match status" value="1"/>
</dbReference>
<dbReference type="RefSeq" id="WP_193807184.1">
    <property type="nucleotide sequence ID" value="NZ_CP087714.1"/>
</dbReference>
<gene>
    <name evidence="4" type="ORF">LPQ35_10205</name>
</gene>
<dbReference type="PANTHER" id="PTHR11941:SF54">
    <property type="entry name" value="ENOYL-COA HYDRATASE, MITOCHONDRIAL"/>
    <property type="match status" value="1"/>
</dbReference>
<name>A0ABZ3H392_GEOAI</name>
<dbReference type="InterPro" id="IPR018376">
    <property type="entry name" value="Enoyl-CoA_hyd/isom_CS"/>
</dbReference>
<proteinExistence type="inferred from homology"/>
<dbReference type="PANTHER" id="PTHR11941">
    <property type="entry name" value="ENOYL-COA HYDRATASE-RELATED"/>
    <property type="match status" value="1"/>
</dbReference>
<evidence type="ECO:0000313" key="5">
    <source>
        <dbReference type="Proteomes" id="UP001492541"/>
    </source>
</evidence>